<dbReference type="STRING" id="1391627.SAMN05216464_11777"/>
<evidence type="ECO:0000313" key="1">
    <source>
        <dbReference type="EMBL" id="SDF40458.1"/>
    </source>
</evidence>
<proteinExistence type="predicted"/>
<dbReference type="AlphaFoldDB" id="A0A1G7KT80"/>
<dbReference type="OrthoDB" id="9765571at2"/>
<accession>A0A1G7KT80</accession>
<dbReference type="RefSeq" id="WP_091155150.1">
    <property type="nucleotide sequence ID" value="NZ_FNAI01000017.1"/>
</dbReference>
<dbReference type="EMBL" id="FNAI01000017">
    <property type="protein sequence ID" value="SDF40458.1"/>
    <property type="molecule type" value="Genomic_DNA"/>
</dbReference>
<keyword evidence="2" id="KW-1185">Reference proteome</keyword>
<dbReference type="Proteomes" id="UP000199072">
    <property type="component" value="Unassembled WGS sequence"/>
</dbReference>
<evidence type="ECO:0000313" key="2">
    <source>
        <dbReference type="Proteomes" id="UP000199072"/>
    </source>
</evidence>
<reference evidence="1 2" key="1">
    <citation type="submission" date="2016-10" db="EMBL/GenBank/DDBJ databases">
        <authorList>
            <person name="de Groot N.N."/>
        </authorList>
    </citation>
    <scope>NUCLEOTIDE SEQUENCE [LARGE SCALE GENOMIC DNA]</scope>
    <source>
        <strain evidence="1 2">47C3B</strain>
    </source>
</reference>
<protein>
    <submittedName>
        <fullName evidence="1">Long-chain fatty acid transport protein</fullName>
    </submittedName>
</protein>
<organism evidence="1 2">
    <name type="scientific">Mucilaginibacter pineti</name>
    <dbReference type="NCBI Taxonomy" id="1391627"/>
    <lineage>
        <taxon>Bacteria</taxon>
        <taxon>Pseudomonadati</taxon>
        <taxon>Bacteroidota</taxon>
        <taxon>Sphingobacteriia</taxon>
        <taxon>Sphingobacteriales</taxon>
        <taxon>Sphingobacteriaceae</taxon>
        <taxon>Mucilaginibacter</taxon>
    </lineage>
</organism>
<name>A0A1G7KT80_9SPHI</name>
<gene>
    <name evidence="1" type="ORF">SAMN05216464_11777</name>
</gene>
<dbReference type="SUPFAM" id="SSF56935">
    <property type="entry name" value="Porins"/>
    <property type="match status" value="1"/>
</dbReference>
<dbReference type="Gene3D" id="2.40.160.60">
    <property type="entry name" value="Outer membrane protein transport protein (OMPP1/FadL/TodX)"/>
    <property type="match status" value="1"/>
</dbReference>
<sequence>MKIKYLLSVIAIVAITKDGFAQYSQDAIRFSTFQTGSTSRIKAIGNAGTAIGGDLSSISGNPAGLGFFTRSELSITPEYDGSKVQGTYFGTNTNASKNQVNLNNAAVVFYQQLSTARGRDKTKGWVSINYGASYARTNNFYENIAYGGKNDKSSISDYFGGVANDETQKYGNLNTSGLDGWAYRQKLIDNFGTDPNIDYRSTVSTPVNQLSNASRTGGQSELNFAFGANYSNKLYIGLGVAITDIRYNSFNTFNEVGNASMTTDPTKPTTGIPTDFNSTYAQAQDTRGSGANVKLGIIYKPIEIVRLGFTFTSPTFYSIDDTYSEGLGTNTAASSLTDQSGDYNLTYTMRTPLKLAGGAAVFIGKAGFISGDVEYIDYTTTHISSNDSYSGDFDNGNIKSLYRSTVNIHVGAEARLNSMVYLRGGYSQQGSPLKTDGKDLKTVSGGLGFRFGDYYVDATYAHLSNTQTVYPYEIGALSPAAALKKTNNNAFLTVGYRF</sequence>